<evidence type="ECO:0000256" key="2">
    <source>
        <dbReference type="ARBA" id="ARBA00007401"/>
    </source>
</evidence>
<evidence type="ECO:0000256" key="1">
    <source>
        <dbReference type="ARBA" id="ARBA00001412"/>
    </source>
</evidence>
<dbReference type="InterPro" id="IPR023232">
    <property type="entry name" value="Glyco_hydro_2_AS"/>
</dbReference>
<dbReference type="InterPro" id="IPR014718">
    <property type="entry name" value="GH-type_carb-bd"/>
</dbReference>
<dbReference type="SMART" id="SM01038">
    <property type="entry name" value="Bgal_small_N"/>
    <property type="match status" value="1"/>
</dbReference>
<name>A0ABQ2N303_9MICO</name>
<organism evidence="9 10">
    <name type="scientific">Microbacterium nanhaiense</name>
    <dbReference type="NCBI Taxonomy" id="1301026"/>
    <lineage>
        <taxon>Bacteria</taxon>
        <taxon>Bacillati</taxon>
        <taxon>Actinomycetota</taxon>
        <taxon>Actinomycetes</taxon>
        <taxon>Micrococcales</taxon>
        <taxon>Microbacteriaceae</taxon>
        <taxon>Microbacterium</taxon>
    </lineage>
</organism>
<dbReference type="InterPro" id="IPR006103">
    <property type="entry name" value="Glyco_hydro_2_cat"/>
</dbReference>
<evidence type="ECO:0000313" key="10">
    <source>
        <dbReference type="Proteomes" id="UP000638043"/>
    </source>
</evidence>
<dbReference type="PANTHER" id="PTHR46323">
    <property type="entry name" value="BETA-GALACTOSIDASE"/>
    <property type="match status" value="1"/>
</dbReference>
<dbReference type="InterPro" id="IPR036156">
    <property type="entry name" value="Beta-gal/glucu_dom_sf"/>
</dbReference>
<evidence type="ECO:0000256" key="6">
    <source>
        <dbReference type="ARBA" id="ARBA00023295"/>
    </source>
</evidence>
<gene>
    <name evidence="9" type="primary">lacZ</name>
    <name evidence="9" type="ORF">GCM10010910_21270</name>
</gene>
<keyword evidence="6" id="KW-0326">Glycosidase</keyword>
<dbReference type="SUPFAM" id="SSF49785">
    <property type="entry name" value="Galactose-binding domain-like"/>
    <property type="match status" value="1"/>
</dbReference>
<dbReference type="Pfam" id="PF02929">
    <property type="entry name" value="Bgal_small_N"/>
    <property type="match status" value="1"/>
</dbReference>
<dbReference type="InterPro" id="IPR004199">
    <property type="entry name" value="B-gal_small/dom_5"/>
</dbReference>
<evidence type="ECO:0000256" key="3">
    <source>
        <dbReference type="ARBA" id="ARBA00012756"/>
    </source>
</evidence>
<dbReference type="SUPFAM" id="SSF49303">
    <property type="entry name" value="beta-Galactosidase/glucuronidase domain"/>
    <property type="match status" value="2"/>
</dbReference>
<dbReference type="SUPFAM" id="SSF51445">
    <property type="entry name" value="(Trans)glycosidases"/>
    <property type="match status" value="1"/>
</dbReference>
<evidence type="ECO:0000256" key="5">
    <source>
        <dbReference type="ARBA" id="ARBA00022801"/>
    </source>
</evidence>
<dbReference type="Gene3D" id="2.60.40.10">
    <property type="entry name" value="Immunoglobulins"/>
    <property type="match status" value="2"/>
</dbReference>
<dbReference type="PANTHER" id="PTHR46323:SF2">
    <property type="entry name" value="BETA-GALACTOSIDASE"/>
    <property type="match status" value="1"/>
</dbReference>
<comment type="similarity">
    <text evidence="2">Belongs to the glycosyl hydrolase 2 family.</text>
</comment>
<dbReference type="SUPFAM" id="SSF74650">
    <property type="entry name" value="Galactose mutarotase-like"/>
    <property type="match status" value="1"/>
</dbReference>
<dbReference type="InterPro" id="IPR006101">
    <property type="entry name" value="Glyco_hydro_2"/>
</dbReference>
<reference evidence="10" key="1">
    <citation type="journal article" date="2019" name="Int. J. Syst. Evol. Microbiol.">
        <title>The Global Catalogue of Microorganisms (GCM) 10K type strain sequencing project: providing services to taxonomists for standard genome sequencing and annotation.</title>
        <authorList>
            <consortium name="The Broad Institute Genomics Platform"/>
            <consortium name="The Broad Institute Genome Sequencing Center for Infectious Disease"/>
            <person name="Wu L."/>
            <person name="Ma J."/>
        </authorList>
    </citation>
    <scope>NUCLEOTIDE SEQUENCE [LARGE SCALE GENOMIC DNA]</scope>
    <source>
        <strain evidence="10">CGMCC 4.7181</strain>
    </source>
</reference>
<comment type="catalytic activity">
    <reaction evidence="1">
        <text>Hydrolysis of terminal non-reducing beta-D-galactose residues in beta-D-galactosides.</text>
        <dbReference type="EC" id="3.2.1.23"/>
    </reaction>
</comment>
<proteinExistence type="inferred from homology"/>
<evidence type="ECO:0000259" key="8">
    <source>
        <dbReference type="SMART" id="SM01038"/>
    </source>
</evidence>
<dbReference type="Gene3D" id="2.60.120.260">
    <property type="entry name" value="Galactose-binding domain-like"/>
    <property type="match status" value="1"/>
</dbReference>
<dbReference type="InterPro" id="IPR006104">
    <property type="entry name" value="Glyco_hydro_2_N"/>
</dbReference>
<dbReference type="InterPro" id="IPR013783">
    <property type="entry name" value="Ig-like_fold"/>
</dbReference>
<evidence type="ECO:0000256" key="4">
    <source>
        <dbReference type="ARBA" id="ARBA00013303"/>
    </source>
</evidence>
<dbReference type="Proteomes" id="UP000638043">
    <property type="component" value="Unassembled WGS sequence"/>
</dbReference>
<evidence type="ECO:0000256" key="7">
    <source>
        <dbReference type="ARBA" id="ARBA00032230"/>
    </source>
</evidence>
<feature type="domain" description="Beta galactosidase small chain/" evidence="8">
    <location>
        <begin position="690"/>
        <end position="954"/>
    </location>
</feature>
<dbReference type="Gene3D" id="3.20.20.80">
    <property type="entry name" value="Glycosidases"/>
    <property type="match status" value="1"/>
</dbReference>
<dbReference type="RefSeq" id="WP_188701709.1">
    <property type="nucleotide sequence ID" value="NZ_BMMQ01000006.1"/>
</dbReference>
<dbReference type="InterPro" id="IPR017853">
    <property type="entry name" value="GH"/>
</dbReference>
<dbReference type="EC" id="3.2.1.23" evidence="3"/>
<dbReference type="Pfam" id="PF02837">
    <property type="entry name" value="Glyco_hydro_2_N"/>
    <property type="match status" value="1"/>
</dbReference>
<keyword evidence="5" id="KW-0378">Hydrolase</keyword>
<sequence length="957" mass="104687">MQISRPAPGVGALAPRARLTTDAPQQSLAGSWRFRLSPTLHEAPENWRDDDVASWDEIQVPGHWVLQGHGAPAYSNVQMPFPVDPPHPPMANPIGDHVLDFVADDALLAHAEQIIRFDGIESAGEIWLNGEWLGSTRGSRLTHEFDVTGILHAGENRLAVRVAQFSDASYLENQDMWWLPGIFRDVTLLARPAGGIRDVFATADFDPEAGSGSLNLAVEAEGEWRVEIPELGVSSSGEPAKLTGLAVEPWTAETPRLYDVVVRAAGETVTLRTGFRRVEVKNTEILVNGSPIMLRGVNRHEHHPEKGRVFDAEWVRAELELMKRHNINAVRTSHYPPHPDTLALFDELGFWVIDECDYESHEFVMVDWRGNPSADPAWRDALMDRIRRTVHRDKNHPAVIMWSMGNEAGVGQNLDAMMLWTKQFDPSRLVHYEGDWSCRNADVYSRMYAGHEEVEQIGREGLSPAAAGLDAAHARRVTLPFIQCEFVHAMGTGPGGMQEYWDLFEQYPRLAGGFVWEWVEQGIAVTGEDGERRIMIGGDFGEAVHDGNFVIDGLVSPDREPRPGLLHYAATIAQVQIRVDTSRATAVVENRFDHIDLSGVDLIAERVVDGETVARIALETPRVAPRGSATIELPPELRDPRDARAADIVTVRALTARDSAWAPAGHEISSGQDAHLAAPVAPAASGDAADVSTGSGQLRSVGPLAIDAGPSLGVWRAPTDNDWGRLHAEEDPTPYAERWRRGGYDRAVTRIVSAAEADGVVRVHSRTGVPILDCAIDARMTWTALEGGAVRLDLEIEPDGEWPTEWARLGLDLVIGAAPRGASYLGDGPMSAYPDMRAAARTGWWSLADDELVVDSVTPQESGARQGVVDASVETAAGTLRIRALDAPFALTVSPYSRDELARKTHNWELEADGRTHVSIDLLQSGVGTASCGPGALPRYRVAPRAVRTSLLFEGRD</sequence>
<protein>
    <recommendedName>
        <fullName evidence="4">Beta-galactosidase</fullName>
        <ecNumber evidence="3">3.2.1.23</ecNumber>
    </recommendedName>
    <alternativeName>
        <fullName evidence="7">Lactase</fullName>
    </alternativeName>
</protein>
<dbReference type="PRINTS" id="PR00132">
    <property type="entry name" value="GLHYDRLASE2"/>
</dbReference>
<dbReference type="InterPro" id="IPR050347">
    <property type="entry name" value="Bact_Beta-galactosidase"/>
</dbReference>
<keyword evidence="10" id="KW-1185">Reference proteome</keyword>
<dbReference type="InterPro" id="IPR008979">
    <property type="entry name" value="Galactose-bd-like_sf"/>
</dbReference>
<dbReference type="InterPro" id="IPR011013">
    <property type="entry name" value="Gal_mutarotase_sf_dom"/>
</dbReference>
<dbReference type="Gene3D" id="2.70.98.10">
    <property type="match status" value="1"/>
</dbReference>
<dbReference type="Pfam" id="PF02836">
    <property type="entry name" value="Glyco_hydro_2_C"/>
    <property type="match status" value="1"/>
</dbReference>
<dbReference type="PROSITE" id="PS00608">
    <property type="entry name" value="GLYCOSYL_HYDROL_F2_2"/>
    <property type="match status" value="1"/>
</dbReference>
<dbReference type="Pfam" id="PF16353">
    <property type="entry name" value="LacZ_4"/>
    <property type="match status" value="1"/>
</dbReference>
<accession>A0ABQ2N303</accession>
<evidence type="ECO:0000313" key="9">
    <source>
        <dbReference type="EMBL" id="GGO65029.1"/>
    </source>
</evidence>
<dbReference type="EMBL" id="BMMQ01000006">
    <property type="protein sequence ID" value="GGO65029.1"/>
    <property type="molecule type" value="Genomic_DNA"/>
</dbReference>
<comment type="caution">
    <text evidence="9">The sequence shown here is derived from an EMBL/GenBank/DDBJ whole genome shotgun (WGS) entry which is preliminary data.</text>
</comment>
<dbReference type="InterPro" id="IPR032312">
    <property type="entry name" value="LacZ_4"/>
</dbReference>